<organism evidence="2 3">
    <name type="scientific">Tenacibaculum finnmarkense genomovar ulcerans</name>
    <dbReference type="NCBI Taxonomy" id="2781388"/>
    <lineage>
        <taxon>Bacteria</taxon>
        <taxon>Pseudomonadati</taxon>
        <taxon>Bacteroidota</taxon>
        <taxon>Flavobacteriia</taxon>
        <taxon>Flavobacteriales</taxon>
        <taxon>Flavobacteriaceae</taxon>
        <taxon>Tenacibaculum</taxon>
        <taxon>Tenacibaculum finnmarkense</taxon>
    </lineage>
</organism>
<accession>A0A2I2MBR6</accession>
<reference evidence="2 3" key="1">
    <citation type="submission" date="2017-11" db="EMBL/GenBank/DDBJ databases">
        <authorList>
            <person name="Duchaud E."/>
        </authorList>
    </citation>
    <scope>NUCLEOTIDE SEQUENCE [LARGE SCALE GENOMIC DNA]</scope>
    <source>
        <strain evidence="2 3">TNO010</strain>
    </source>
</reference>
<evidence type="ECO:0000313" key="3">
    <source>
        <dbReference type="Proteomes" id="UP000490060"/>
    </source>
</evidence>
<feature type="transmembrane region" description="Helical" evidence="1">
    <location>
        <begin position="193"/>
        <end position="216"/>
    </location>
</feature>
<feature type="transmembrane region" description="Helical" evidence="1">
    <location>
        <begin position="293"/>
        <end position="312"/>
    </location>
</feature>
<feature type="transmembrane region" description="Helical" evidence="1">
    <location>
        <begin position="324"/>
        <end position="345"/>
    </location>
</feature>
<dbReference type="PANTHER" id="PTHR30221">
    <property type="entry name" value="SMALL-CONDUCTANCE MECHANOSENSITIVE CHANNEL"/>
    <property type="match status" value="1"/>
</dbReference>
<keyword evidence="1" id="KW-0472">Membrane</keyword>
<protein>
    <submittedName>
        <fullName evidence="2">Uncharacterized protein</fullName>
    </submittedName>
</protein>
<gene>
    <name evidence="2" type="ORF">TNO010_90077</name>
</gene>
<dbReference type="Gene3D" id="1.10.287.1260">
    <property type="match status" value="2"/>
</dbReference>
<dbReference type="InterPro" id="IPR008910">
    <property type="entry name" value="MSC_TM_helix"/>
</dbReference>
<dbReference type="InterPro" id="IPR045275">
    <property type="entry name" value="MscS_archaea/bacteria_type"/>
</dbReference>
<evidence type="ECO:0000256" key="1">
    <source>
        <dbReference type="SAM" id="Phobius"/>
    </source>
</evidence>
<feature type="transmembrane region" description="Helical" evidence="1">
    <location>
        <begin position="160"/>
        <end position="181"/>
    </location>
</feature>
<dbReference type="NCBIfam" id="NF033912">
    <property type="entry name" value="msc"/>
    <property type="match status" value="1"/>
</dbReference>
<dbReference type="EMBL" id="OENE01000055">
    <property type="protein sequence ID" value="SOU89999.1"/>
    <property type="molecule type" value="Genomic_DNA"/>
</dbReference>
<proteinExistence type="predicted"/>
<evidence type="ECO:0000313" key="2">
    <source>
        <dbReference type="EMBL" id="SOU89999.1"/>
    </source>
</evidence>
<dbReference type="AlphaFoldDB" id="A0A2I2MBR6"/>
<keyword evidence="1" id="KW-0812">Transmembrane</keyword>
<feature type="transmembrane region" description="Helical" evidence="1">
    <location>
        <begin position="351"/>
        <end position="373"/>
    </location>
</feature>
<feature type="transmembrane region" description="Helical" evidence="1">
    <location>
        <begin position="114"/>
        <end position="139"/>
    </location>
</feature>
<dbReference type="PANTHER" id="PTHR30221:SF1">
    <property type="entry name" value="SMALL-CONDUCTANCE MECHANOSENSITIVE CHANNEL"/>
    <property type="match status" value="1"/>
</dbReference>
<feature type="transmembrane region" description="Helical" evidence="1">
    <location>
        <begin position="255"/>
        <end position="273"/>
    </location>
</feature>
<dbReference type="GO" id="GO:0008381">
    <property type="term" value="F:mechanosensitive monoatomic ion channel activity"/>
    <property type="evidence" value="ECO:0007669"/>
    <property type="project" value="InterPro"/>
</dbReference>
<keyword evidence="1" id="KW-1133">Transmembrane helix</keyword>
<dbReference type="Pfam" id="PF05552">
    <property type="entry name" value="MS_channel_1st_1"/>
    <property type="match status" value="3"/>
</dbReference>
<sequence>MITKNQNIMNQILNTYNQITGSFGKPISALLIIVLGWLIAKLIKTLIDKISDSSGLNNTLSNSKVRFGDLISKLAYYLIMIFVFMLALDKLGMTSVLEPIKGLLNGFTQFIPNIVGAGLVGYIGYMLATIVSELVGLSGGTIQKFAPKLNLPENINIVTILKKVVFIFIFIPLLIAALNILNIESISEPATNMLEIFFAAIPKILVATLILIIFVIGGKFLSNLIKDLLDSLNLNEILKSANLDSFTGKANVEKLISNIVYAFIVLFGVMTAIDKLEFSKLSEIMNTVLNLAGNILFGLLILAIGNWIATIASKNFMKSDDNKFVGSIVKVAILAVFLAIGLGKMGIADDIINLAFGITLGAVALTVVLSFGLGGREAGGKQMEKILNKFSKNTNDVADKK</sequence>
<feature type="transmembrane region" description="Helical" evidence="1">
    <location>
        <begin position="74"/>
        <end position="94"/>
    </location>
</feature>
<dbReference type="Proteomes" id="UP000490060">
    <property type="component" value="Unassembled WGS sequence"/>
</dbReference>
<name>A0A2I2MBR6_9FLAO</name>